<dbReference type="AlphaFoldDB" id="A0A8H3D502"/>
<feature type="compositionally biased region" description="Pro residues" evidence="2">
    <location>
        <begin position="44"/>
        <end position="55"/>
    </location>
</feature>
<evidence type="ECO:0000313" key="5">
    <source>
        <dbReference type="Proteomes" id="UP000663853"/>
    </source>
</evidence>
<dbReference type="Proteomes" id="UP000663853">
    <property type="component" value="Unassembled WGS sequence"/>
</dbReference>
<comment type="caution">
    <text evidence="4">The sequence shown here is derived from an EMBL/GenBank/DDBJ whole genome shotgun (WGS) entry which is preliminary data.</text>
</comment>
<evidence type="ECO:0000256" key="2">
    <source>
        <dbReference type="SAM" id="MobiDB-lite"/>
    </source>
</evidence>
<feature type="region of interest" description="Disordered" evidence="2">
    <location>
        <begin position="286"/>
        <end position="442"/>
    </location>
</feature>
<feature type="region of interest" description="Disordered" evidence="2">
    <location>
        <begin position="1"/>
        <end position="231"/>
    </location>
</feature>
<dbReference type="InterPro" id="IPR013087">
    <property type="entry name" value="Znf_C2H2_type"/>
</dbReference>
<feature type="compositionally biased region" description="Polar residues" evidence="2">
    <location>
        <begin position="430"/>
        <end position="440"/>
    </location>
</feature>
<reference evidence="4" key="1">
    <citation type="submission" date="2021-01" db="EMBL/GenBank/DDBJ databases">
        <authorList>
            <person name="Kaushik A."/>
        </authorList>
    </citation>
    <scope>NUCLEOTIDE SEQUENCE</scope>
    <source>
        <strain evidence="4">AG6-10EEA</strain>
    </source>
</reference>
<keyword evidence="1" id="KW-0862">Zinc</keyword>
<feature type="compositionally biased region" description="Polar residues" evidence="2">
    <location>
        <begin position="329"/>
        <end position="359"/>
    </location>
</feature>
<dbReference type="EMBL" id="CAJMXA010003625">
    <property type="protein sequence ID" value="CAE6507904.1"/>
    <property type="molecule type" value="Genomic_DNA"/>
</dbReference>
<dbReference type="GO" id="GO:0008270">
    <property type="term" value="F:zinc ion binding"/>
    <property type="evidence" value="ECO:0007669"/>
    <property type="project" value="UniProtKB-KW"/>
</dbReference>
<dbReference type="PROSITE" id="PS50157">
    <property type="entry name" value="ZINC_FINGER_C2H2_2"/>
    <property type="match status" value="1"/>
</dbReference>
<dbReference type="PROSITE" id="PS00028">
    <property type="entry name" value="ZINC_FINGER_C2H2_1"/>
    <property type="match status" value="1"/>
</dbReference>
<keyword evidence="1" id="KW-0863">Zinc-finger</keyword>
<feature type="compositionally biased region" description="Polar residues" evidence="2">
    <location>
        <begin position="179"/>
        <end position="197"/>
    </location>
</feature>
<organism evidence="4 5">
    <name type="scientific">Rhizoctonia solani</name>
    <dbReference type="NCBI Taxonomy" id="456999"/>
    <lineage>
        <taxon>Eukaryota</taxon>
        <taxon>Fungi</taxon>
        <taxon>Dikarya</taxon>
        <taxon>Basidiomycota</taxon>
        <taxon>Agaricomycotina</taxon>
        <taxon>Agaricomycetes</taxon>
        <taxon>Cantharellales</taxon>
        <taxon>Ceratobasidiaceae</taxon>
        <taxon>Rhizoctonia</taxon>
    </lineage>
</organism>
<keyword evidence="1" id="KW-0479">Metal-binding</keyword>
<evidence type="ECO:0000256" key="1">
    <source>
        <dbReference type="PROSITE-ProRule" id="PRU00042"/>
    </source>
</evidence>
<name>A0A8H3D502_9AGAM</name>
<gene>
    <name evidence="4" type="ORF">RDB_LOCUS122645</name>
</gene>
<accession>A0A8H3D502</accession>
<feature type="compositionally biased region" description="Pro residues" evidence="2">
    <location>
        <begin position="130"/>
        <end position="150"/>
    </location>
</feature>
<feature type="compositionally biased region" description="Low complexity" evidence="2">
    <location>
        <begin position="56"/>
        <end position="77"/>
    </location>
</feature>
<evidence type="ECO:0000259" key="3">
    <source>
        <dbReference type="PROSITE" id="PS50157"/>
    </source>
</evidence>
<evidence type="ECO:0000313" key="4">
    <source>
        <dbReference type="EMBL" id="CAE6507904.1"/>
    </source>
</evidence>
<feature type="domain" description="C2H2-type" evidence="3">
    <location>
        <begin position="271"/>
        <end position="296"/>
    </location>
</feature>
<feature type="compositionally biased region" description="Pro residues" evidence="2">
    <location>
        <begin position="402"/>
        <end position="413"/>
    </location>
</feature>
<proteinExistence type="predicted"/>
<feature type="compositionally biased region" description="Low complexity" evidence="2">
    <location>
        <begin position="157"/>
        <end position="171"/>
    </location>
</feature>
<protein>
    <recommendedName>
        <fullName evidence="3">C2H2-type domain-containing protein</fullName>
    </recommendedName>
</protein>
<sequence length="495" mass="53009">MAKRAGPSRPTRPIMGPSRPRKSAPARVEDHEIIVIESSDEDAPPPPPPPRPAPPTETITISSSDSDQPPPQTKSSPIRPKRPQSLGSYQSAVARALASSSQQTRNRPKPRSAITRKLSLSTKLDGADLPPLPPSERDTPSPPQKSPPANPSVYRTSVPGPSSDGDSQSSSEMIETRLVGQQEQKSVVLGSGSSTSENADDEREQVNKASPRKSIAIPSSPTPETEQEPEPLVESIANVSLYDEQQPGQDKAVAQAVEAVESVTLDPVETFNCSVGECTASFSTAGQLHQHTSRDHGIRLQQQNRLGPGRKKRKASDAPEPIPAKRRTTTLPSSSVPGSSRNTPASAGSTPQSVGSQVSDRFVERKNTVGFEPFAQKVSDQESPASDHNDLHEISSSSGSAPPSPLATPPPVPNMRAPQPNLRPPVPDEPSQNLSPSKQRAQIKDEVLIQGDELITWRVDLVNSMPESYRKSGRFRGVHGRCDAPERTVCGCDTS</sequence>